<keyword evidence="2" id="KW-1185">Reference proteome</keyword>
<dbReference type="EMBL" id="BX571869">
    <property type="protein sequence ID" value="CAE15496.1"/>
    <property type="molecule type" value="Genomic_DNA"/>
</dbReference>
<dbReference type="AlphaFoldDB" id="Q7N2F8"/>
<evidence type="ECO:0000313" key="1">
    <source>
        <dbReference type="EMBL" id="CAE15496.1"/>
    </source>
</evidence>
<evidence type="ECO:0000313" key="2">
    <source>
        <dbReference type="Proteomes" id="UP000002514"/>
    </source>
</evidence>
<reference evidence="2" key="1">
    <citation type="journal article" date="2003" name="Nat. Biotechnol.">
        <title>The genome sequence of the entomopathogenic bacterium Photorhabdus luminescens.</title>
        <authorList>
            <person name="Duchaud E."/>
            <person name="Rusniok C."/>
            <person name="Frangeul L."/>
            <person name="Buchrieser C."/>
            <person name="Givaudan A."/>
            <person name="Taourit S."/>
            <person name="Bocs S."/>
            <person name="Boursaux-Eude C."/>
            <person name="Chandler M."/>
            <person name="Charles J.-F."/>
            <person name="Dassa E."/>
            <person name="Derose R."/>
            <person name="Derzelle S."/>
            <person name="Freyssinet G."/>
            <person name="Gaudriault S."/>
            <person name="Medigue C."/>
            <person name="Lanois A."/>
            <person name="Powell K."/>
            <person name="Siguier P."/>
            <person name="Vincent R."/>
            <person name="Wingate V."/>
            <person name="Zouine M."/>
            <person name="Glaser P."/>
            <person name="Boemare N."/>
            <person name="Danchin A."/>
            <person name="Kunst F."/>
        </authorList>
    </citation>
    <scope>NUCLEOTIDE SEQUENCE [LARGE SCALE GENOMIC DNA]</scope>
    <source>
        <strain evidence="2">DSM 15139 / CIP 105565 / TT01</strain>
    </source>
</reference>
<organism evidence="1 2">
    <name type="scientific">Photorhabdus laumondii subsp. laumondii (strain DSM 15139 / CIP 105565 / TT01)</name>
    <name type="common">Photorhabdus luminescens subsp. laumondii</name>
    <dbReference type="NCBI Taxonomy" id="243265"/>
    <lineage>
        <taxon>Bacteria</taxon>
        <taxon>Pseudomonadati</taxon>
        <taxon>Pseudomonadota</taxon>
        <taxon>Gammaproteobacteria</taxon>
        <taxon>Enterobacterales</taxon>
        <taxon>Morganellaceae</taxon>
        <taxon>Photorhabdus</taxon>
    </lineage>
</organism>
<name>Q7N2F8_PHOLL</name>
<gene>
    <name evidence="1" type="ordered locus">plu3122</name>
</gene>
<sequence length="43" mass="4887">MPVVVKCDKKEFNVHENGQSTFFRFMINENATVIIEALKADTA</sequence>
<dbReference type="Proteomes" id="UP000002514">
    <property type="component" value="Chromosome"/>
</dbReference>
<accession>Q7N2F8</accession>
<proteinExistence type="predicted"/>
<dbReference type="KEGG" id="plu:plu3122"/>
<dbReference type="HOGENOM" id="CLU_3237413_0_0_6"/>
<protein>
    <submittedName>
        <fullName evidence="1">Photorhabdus luminescens subsp. laumondii TTO1 complete genome segment 11/17</fullName>
    </submittedName>
</protein>